<dbReference type="Proteomes" id="UP000247702">
    <property type="component" value="Unassembled WGS sequence"/>
</dbReference>
<dbReference type="Gene3D" id="3.30.710.10">
    <property type="entry name" value="Potassium Channel Kv1.1, Chain A"/>
    <property type="match status" value="1"/>
</dbReference>
<dbReference type="SMART" id="SM00225">
    <property type="entry name" value="BTB"/>
    <property type="match status" value="1"/>
</dbReference>
<evidence type="ECO:0000313" key="4">
    <source>
        <dbReference type="EMBL" id="GES87608.1"/>
    </source>
</evidence>
<evidence type="ECO:0000313" key="3">
    <source>
        <dbReference type="EMBL" id="GBC04322.1"/>
    </source>
</evidence>
<dbReference type="EMBL" id="BLAL01000169">
    <property type="protein sequence ID" value="GES87608.1"/>
    <property type="molecule type" value="Genomic_DNA"/>
</dbReference>
<reference evidence="4" key="2">
    <citation type="submission" date="2019-10" db="EMBL/GenBank/DDBJ databases">
        <title>Conservation and host-specific expression of non-tandemly repeated heterogenous ribosome RNA gene in arbuscular mycorrhizal fungi.</title>
        <authorList>
            <person name="Maeda T."/>
            <person name="Kobayashi Y."/>
            <person name="Nakagawa T."/>
            <person name="Ezawa T."/>
            <person name="Yamaguchi K."/>
            <person name="Bino T."/>
            <person name="Nishimoto Y."/>
            <person name="Shigenobu S."/>
            <person name="Kawaguchi M."/>
        </authorList>
    </citation>
    <scope>NUCLEOTIDE SEQUENCE</scope>
    <source>
        <strain evidence="4">HR1</strain>
    </source>
</reference>
<dbReference type="GO" id="GO:0005737">
    <property type="term" value="C:cytoplasm"/>
    <property type="evidence" value="ECO:0007669"/>
    <property type="project" value="TreeGrafter"/>
</dbReference>
<dbReference type="PROSITE" id="PS50097">
    <property type="entry name" value="BTB"/>
    <property type="match status" value="1"/>
</dbReference>
<feature type="domain" description="BTB" evidence="1">
    <location>
        <begin position="23"/>
        <end position="93"/>
    </location>
</feature>
<dbReference type="InterPro" id="IPR052407">
    <property type="entry name" value="BTB_POZ_domain_cont_9"/>
</dbReference>
<dbReference type="SUPFAM" id="SSF54695">
    <property type="entry name" value="POZ domain"/>
    <property type="match status" value="1"/>
</dbReference>
<dbReference type="InterPro" id="IPR006571">
    <property type="entry name" value="TLDc_dom"/>
</dbReference>
<evidence type="ECO:0000259" key="1">
    <source>
        <dbReference type="PROSITE" id="PS50097"/>
    </source>
</evidence>
<proteinExistence type="predicted"/>
<comment type="caution">
    <text evidence="3">The sequence shown here is derived from an EMBL/GenBank/DDBJ whole genome shotgun (WGS) entry which is preliminary data.</text>
</comment>
<dbReference type="PANTHER" id="PTHR46306:SF1">
    <property type="entry name" value="BTB_POZ DOMAIN-CONTAINING PROTEIN 9"/>
    <property type="match status" value="1"/>
</dbReference>
<dbReference type="PANTHER" id="PTHR46306">
    <property type="entry name" value="BTB/POZ DOMAIN-CONTAINING PROTEIN 9"/>
    <property type="match status" value="1"/>
</dbReference>
<dbReference type="InterPro" id="IPR000210">
    <property type="entry name" value="BTB/POZ_dom"/>
</dbReference>
<organism evidence="3 5">
    <name type="scientific">Rhizophagus clarus</name>
    <dbReference type="NCBI Taxonomy" id="94130"/>
    <lineage>
        <taxon>Eukaryota</taxon>
        <taxon>Fungi</taxon>
        <taxon>Fungi incertae sedis</taxon>
        <taxon>Mucoromycota</taxon>
        <taxon>Glomeromycotina</taxon>
        <taxon>Glomeromycetes</taxon>
        <taxon>Glomerales</taxon>
        <taxon>Glomeraceae</taxon>
        <taxon>Rhizophagus</taxon>
    </lineage>
</organism>
<accession>A0A2Z6S6M4</accession>
<sequence>MTTVFYSGLSKDFSSLLNDADDYNVVIQVGENQNVKEFRAHSVILRARSPYFKSCVSTINENNMVTFNKPNVTPVVFDMILKFIYTGELNLTNRSGEDIFGLLVASDQLLIEELLRYVQDYLLEKQINWVQNNIILILNTVFKFTSCEKLRDYCLNSIYKDLQSFITSDSSLLLDKDIFLDLIKRDVFQTEEIVIWNTLIKWGVKQIPELVNKDNLEKWSYKNYDDLKNILSDFIPLINFLEITSEDFHRNIQPYKAIIPNNIYEDIMTYYLVDQPKLYSFIQIDSKIIKPKLANLISNWIDKKNPLLVRTEKKNPLYKFDLIYRSNCDGFGLDINSFKNKCKGQMAILVLIKVQNSDKIFGGYTSIGFNSIENNFSIDILGFKWYNSSDNFIFSFENNEDMKNMKISRVVNNSKAILEYINTGFNFGWDSLYMEGQNLYIYNRYGDYENNLQLEGNTYEVEEFEAFVVTTNQ</sequence>
<reference evidence="3 5" key="1">
    <citation type="submission" date="2017-11" db="EMBL/GenBank/DDBJ databases">
        <title>The genome of Rhizophagus clarus HR1 reveals common genetic basis of auxotrophy among arbuscular mycorrhizal fungi.</title>
        <authorList>
            <person name="Kobayashi Y."/>
        </authorList>
    </citation>
    <scope>NUCLEOTIDE SEQUENCE [LARGE SCALE GENOMIC DNA]</scope>
    <source>
        <strain evidence="3 5">HR1</strain>
    </source>
</reference>
<dbReference type="OrthoDB" id="2342855at2759"/>
<dbReference type="Pfam" id="PF00651">
    <property type="entry name" value="BTB"/>
    <property type="match status" value="1"/>
</dbReference>
<gene>
    <name evidence="4" type="ORF">RCL2_001460000</name>
    <name evidence="3" type="ORF">RclHR1_05610009</name>
</gene>
<protein>
    <recommendedName>
        <fullName evidence="6">BTB domain-containing protein</fullName>
    </recommendedName>
</protein>
<evidence type="ECO:0000259" key="2">
    <source>
        <dbReference type="PROSITE" id="PS51886"/>
    </source>
</evidence>
<keyword evidence="5" id="KW-1185">Reference proteome</keyword>
<dbReference type="AlphaFoldDB" id="A0A2Z6S6M4"/>
<dbReference type="InterPro" id="IPR011333">
    <property type="entry name" value="SKP1/BTB/POZ_sf"/>
</dbReference>
<dbReference type="EMBL" id="BEXD01003939">
    <property type="protein sequence ID" value="GBC04322.1"/>
    <property type="molecule type" value="Genomic_DNA"/>
</dbReference>
<evidence type="ECO:0000313" key="5">
    <source>
        <dbReference type="Proteomes" id="UP000247702"/>
    </source>
</evidence>
<dbReference type="PROSITE" id="PS51886">
    <property type="entry name" value="TLDC"/>
    <property type="match status" value="1"/>
</dbReference>
<dbReference type="CDD" id="cd18186">
    <property type="entry name" value="BTB_POZ_ZBTB_KLHL-like"/>
    <property type="match status" value="1"/>
</dbReference>
<evidence type="ECO:0008006" key="6">
    <source>
        <dbReference type="Google" id="ProtNLM"/>
    </source>
</evidence>
<dbReference type="Proteomes" id="UP000615446">
    <property type="component" value="Unassembled WGS sequence"/>
</dbReference>
<dbReference type="Gene3D" id="1.25.40.420">
    <property type="match status" value="1"/>
</dbReference>
<name>A0A2Z6S6M4_9GLOM</name>
<feature type="domain" description="TLDc" evidence="2">
    <location>
        <begin position="287"/>
        <end position="470"/>
    </location>
</feature>